<evidence type="ECO:0000256" key="4">
    <source>
        <dbReference type="ARBA" id="ARBA00022989"/>
    </source>
</evidence>
<evidence type="ECO:0000313" key="7">
    <source>
        <dbReference type="EMBL" id="WWM70231.1"/>
    </source>
</evidence>
<comment type="subcellular location">
    <subcellularLocation>
        <location evidence="1">Membrane</location>
        <topology evidence="1">Multi-pass membrane protein</topology>
    </subcellularLocation>
</comment>
<keyword evidence="3 6" id="KW-0812">Transmembrane</keyword>
<dbReference type="PANTHER" id="PTHR43461:SF1">
    <property type="entry name" value="TRANSMEMBRANE PROTEIN 256"/>
    <property type="match status" value="1"/>
</dbReference>
<organism evidence="7 8">
    <name type="scientific">Sphingomonas kaistensis</name>
    <dbReference type="NCBI Taxonomy" id="298708"/>
    <lineage>
        <taxon>Bacteria</taxon>
        <taxon>Pseudomonadati</taxon>
        <taxon>Pseudomonadota</taxon>
        <taxon>Alphaproteobacteria</taxon>
        <taxon>Sphingomonadales</taxon>
        <taxon>Sphingomonadaceae</taxon>
        <taxon>Sphingomonas</taxon>
    </lineage>
</organism>
<protein>
    <submittedName>
        <fullName evidence="7">DUF423 domain-containing protein</fullName>
    </submittedName>
</protein>
<comment type="similarity">
    <text evidence="2">Belongs to the UPF0382 family.</text>
</comment>
<dbReference type="Proteomes" id="UP001382935">
    <property type="component" value="Chromosome"/>
</dbReference>
<feature type="transmembrane region" description="Helical" evidence="6">
    <location>
        <begin position="67"/>
        <end position="88"/>
    </location>
</feature>
<evidence type="ECO:0000256" key="1">
    <source>
        <dbReference type="ARBA" id="ARBA00004141"/>
    </source>
</evidence>
<dbReference type="PANTHER" id="PTHR43461">
    <property type="entry name" value="TRANSMEMBRANE PROTEIN 256"/>
    <property type="match status" value="1"/>
</dbReference>
<evidence type="ECO:0000313" key="8">
    <source>
        <dbReference type="Proteomes" id="UP001382935"/>
    </source>
</evidence>
<keyword evidence="4 6" id="KW-1133">Transmembrane helix</keyword>
<dbReference type="InterPro" id="IPR006696">
    <property type="entry name" value="DUF423"/>
</dbReference>
<feature type="transmembrane region" description="Helical" evidence="6">
    <location>
        <begin position="94"/>
        <end position="115"/>
    </location>
</feature>
<keyword evidence="8" id="KW-1185">Reference proteome</keyword>
<gene>
    <name evidence="7" type="ORF">V6R86_05935</name>
</gene>
<reference evidence="7 8" key="1">
    <citation type="submission" date="2024-02" db="EMBL/GenBank/DDBJ databases">
        <title>Full genome sequence of Sphingomonas kaistensis.</title>
        <authorList>
            <person name="Poletto B.L."/>
            <person name="Silva G."/>
            <person name="Galante D."/>
            <person name="Campos K.R."/>
            <person name="Santos M.B.N."/>
            <person name="Sacchi C.T."/>
        </authorList>
    </citation>
    <scope>NUCLEOTIDE SEQUENCE [LARGE SCALE GENOMIC DNA]</scope>
    <source>
        <strain evidence="7 8">MA4R</strain>
    </source>
</reference>
<evidence type="ECO:0000256" key="3">
    <source>
        <dbReference type="ARBA" id="ARBA00022692"/>
    </source>
</evidence>
<feature type="transmembrane region" description="Helical" evidence="6">
    <location>
        <begin position="38"/>
        <end position="60"/>
    </location>
</feature>
<evidence type="ECO:0000256" key="5">
    <source>
        <dbReference type="ARBA" id="ARBA00023136"/>
    </source>
</evidence>
<evidence type="ECO:0000256" key="6">
    <source>
        <dbReference type="SAM" id="Phobius"/>
    </source>
</evidence>
<dbReference type="RefSeq" id="WP_338502858.1">
    <property type="nucleotide sequence ID" value="NZ_CP145607.1"/>
</dbReference>
<accession>A0ABZ2G399</accession>
<proteinExistence type="inferred from homology"/>
<evidence type="ECO:0000256" key="2">
    <source>
        <dbReference type="ARBA" id="ARBA00009694"/>
    </source>
</evidence>
<dbReference type="EMBL" id="CP145607">
    <property type="protein sequence ID" value="WWM70231.1"/>
    <property type="molecule type" value="Genomic_DNA"/>
</dbReference>
<dbReference type="Pfam" id="PF04241">
    <property type="entry name" value="DUF423"/>
    <property type="match status" value="1"/>
</dbReference>
<sequence length="121" mass="12515">MSGQGRLVAVGACFVAVAVGFGAFGAHALQGRLDAEAMGWWQTAVTYLLPHAVAVVALGLSRRPRLALPAWLMAGGAALFAATLFAMALGAPRWLGAITPLGGAAMMAGWLLLAWRGLREE</sequence>
<keyword evidence="5 6" id="KW-0472">Membrane</keyword>
<name>A0ABZ2G399_9SPHN</name>